<accession>A0A2I2KN73</accession>
<reference evidence="1 2" key="1">
    <citation type="submission" date="2017-06" db="EMBL/GenBank/DDBJ databases">
        <authorList>
            <person name="Kim H.J."/>
            <person name="Triplett B.A."/>
        </authorList>
    </citation>
    <scope>NUCLEOTIDE SEQUENCE [LARGE SCALE GENOMIC DNA]</scope>
    <source>
        <strain evidence="1">FRACA_ARgP5</strain>
    </source>
</reference>
<dbReference type="Proteomes" id="UP000234331">
    <property type="component" value="Unassembled WGS sequence"/>
</dbReference>
<name>A0A2I2KN73_9ACTN</name>
<evidence type="ECO:0000313" key="1">
    <source>
        <dbReference type="EMBL" id="SNQ47115.1"/>
    </source>
</evidence>
<evidence type="ECO:0000313" key="2">
    <source>
        <dbReference type="Proteomes" id="UP000234331"/>
    </source>
</evidence>
<sequence length="58" mass="6282">MGENAGTAATAELRKNITGHLGRAKDGRRKYARPLIRAGRSWSATAKEGSDQSHCEEL</sequence>
<protein>
    <submittedName>
        <fullName evidence="1">Uncharacterized protein</fullName>
    </submittedName>
</protein>
<dbReference type="AlphaFoldDB" id="A0A2I2KN73"/>
<organism evidence="1 2">
    <name type="scientific">Frankia canadensis</name>
    <dbReference type="NCBI Taxonomy" id="1836972"/>
    <lineage>
        <taxon>Bacteria</taxon>
        <taxon>Bacillati</taxon>
        <taxon>Actinomycetota</taxon>
        <taxon>Actinomycetes</taxon>
        <taxon>Frankiales</taxon>
        <taxon>Frankiaceae</taxon>
        <taxon>Frankia</taxon>
    </lineage>
</organism>
<gene>
    <name evidence="1" type="ORF">FRACA_1700007</name>
</gene>
<dbReference type="EMBL" id="FZMO01000080">
    <property type="protein sequence ID" value="SNQ47115.1"/>
    <property type="molecule type" value="Genomic_DNA"/>
</dbReference>
<proteinExistence type="predicted"/>
<keyword evidence="2" id="KW-1185">Reference proteome</keyword>